<proteinExistence type="predicted"/>
<dbReference type="InterPro" id="IPR027417">
    <property type="entry name" value="P-loop_NTPase"/>
</dbReference>
<evidence type="ECO:0000313" key="2">
    <source>
        <dbReference type="EMBL" id="MBA8795189.1"/>
    </source>
</evidence>
<dbReference type="InterPro" id="IPR045528">
    <property type="entry name" value="DO-GTPase2"/>
</dbReference>
<dbReference type="AlphaFoldDB" id="A0A7W3ITY0"/>
<evidence type="ECO:0000313" key="3">
    <source>
        <dbReference type="Proteomes" id="UP000523079"/>
    </source>
</evidence>
<dbReference type="Pfam" id="PF19993">
    <property type="entry name" value="DO-GTPase2"/>
    <property type="match status" value="1"/>
</dbReference>
<dbReference type="SUPFAM" id="SSF52540">
    <property type="entry name" value="P-loop containing nucleoside triphosphate hydrolases"/>
    <property type="match status" value="1"/>
</dbReference>
<dbReference type="Gene3D" id="3.40.50.300">
    <property type="entry name" value="P-loop containing nucleotide triphosphate hydrolases"/>
    <property type="match status" value="1"/>
</dbReference>
<reference evidence="2 3" key="1">
    <citation type="submission" date="2020-07" db="EMBL/GenBank/DDBJ databases">
        <title>Sequencing the genomes of 1000 actinobacteria strains.</title>
        <authorList>
            <person name="Klenk H.-P."/>
        </authorList>
    </citation>
    <scope>NUCLEOTIDE SEQUENCE [LARGE SCALE GENOMIC DNA]</scope>
    <source>
        <strain evidence="2 3">DSM 100723</strain>
    </source>
</reference>
<dbReference type="Proteomes" id="UP000523079">
    <property type="component" value="Unassembled WGS sequence"/>
</dbReference>
<name>A0A7W3ITY0_9ACTN</name>
<organism evidence="2 3">
    <name type="scientific">Microlunatus kandeliicorticis</name>
    <dbReference type="NCBI Taxonomy" id="1759536"/>
    <lineage>
        <taxon>Bacteria</taxon>
        <taxon>Bacillati</taxon>
        <taxon>Actinomycetota</taxon>
        <taxon>Actinomycetes</taxon>
        <taxon>Propionibacteriales</taxon>
        <taxon>Propionibacteriaceae</taxon>
        <taxon>Microlunatus</taxon>
    </lineage>
</organism>
<protein>
    <submittedName>
        <fullName evidence="2">GTPase SAR1 family protein</fullName>
    </submittedName>
</protein>
<feature type="domain" description="Double-GTPase 2" evidence="1">
    <location>
        <begin position="11"/>
        <end position="178"/>
    </location>
</feature>
<evidence type="ECO:0000259" key="1">
    <source>
        <dbReference type="Pfam" id="PF19993"/>
    </source>
</evidence>
<sequence>MPPVNKKKQSIAVFGESGSGKTVLLSSFYGAAQEPGYAQANLFHLLADDAGQGTRLHQLYLRMRDDAQTPVANNFRATSYSFSLKFTQAPAPSSGKVRPFEALELVWHDYPGEWFNGDVSGPEEARRRVDTFRDLLSADVALLLVDGQRMLDHAGQEERYLRSLLSSMRNALLGLRDELLTDGKRLVQFPRIWIFALSKSDLLPETDVWRFRDLMIARVGADIQALREVIETMVESEEALAVGEDFALLSSAKFDGGRIEFTQRVGVDLILPIAAMLPVERHLRWASQRAAVGRVAEQMIGEVRPLVSLLTGGLAFVAKRFNLPGPLGAVSRALLGLMTSNVLDDGLQFAANKLKEANSAAMARHDHLRATLARFGLDLKRGEEERTLLRSER</sequence>
<comment type="caution">
    <text evidence="2">The sequence shown here is derived from an EMBL/GenBank/DDBJ whole genome shotgun (WGS) entry which is preliminary data.</text>
</comment>
<accession>A0A7W3ITY0</accession>
<gene>
    <name evidence="2" type="ORF">FHX74_002817</name>
</gene>
<keyword evidence="3" id="KW-1185">Reference proteome</keyword>
<dbReference type="EMBL" id="JACGWT010000004">
    <property type="protein sequence ID" value="MBA8795189.1"/>
    <property type="molecule type" value="Genomic_DNA"/>
</dbReference>
<dbReference type="RefSeq" id="WP_182560778.1">
    <property type="nucleotide sequence ID" value="NZ_JACGWT010000004.1"/>
</dbReference>